<sequence length="186" mass="20321">MTRSFGFPPVARKDARVLILGSLPGQASLAARQYYAQPQNSFWKLMGRLFGAGPEEPYEERLQRLVDARVALWDVCASAKRPGSLDQRIDKSSIIPNDFRILFETHPEIGAIFFNGATAERLFLALARPTLPDVLSGIAMKRLPSTSPAHAAASFAQKLEAWREVAMAVTPGIAAEAHPPVGNTRP</sequence>
<dbReference type="Pfam" id="PF03167">
    <property type="entry name" value="UDG"/>
    <property type="match status" value="1"/>
</dbReference>
<dbReference type="STRING" id="655015.B1812_21225"/>
<dbReference type="Proteomes" id="UP000193978">
    <property type="component" value="Chromosome"/>
</dbReference>
<keyword evidence="3" id="KW-1185">Reference proteome</keyword>
<dbReference type="InterPro" id="IPR005122">
    <property type="entry name" value="Uracil-DNA_glycosylase-like"/>
</dbReference>
<accession>A0A1W6N235</accession>
<dbReference type="SUPFAM" id="SSF52141">
    <property type="entry name" value="Uracil-DNA glycosylase-like"/>
    <property type="match status" value="1"/>
</dbReference>
<dbReference type="CDD" id="cd10032">
    <property type="entry name" value="UDG-F6_HDG"/>
    <property type="match status" value="1"/>
</dbReference>
<dbReference type="OrthoDB" id="9799921at2"/>
<dbReference type="InterPro" id="IPR026353">
    <property type="entry name" value="Hypoxan-DNA_Glyclase"/>
</dbReference>
<feature type="domain" description="Uracil-DNA glycosylase-like" evidence="1">
    <location>
        <begin position="8"/>
        <end position="166"/>
    </location>
</feature>
<protein>
    <submittedName>
        <fullName evidence="2">DNA-deoxyinosine glycosylase</fullName>
    </submittedName>
</protein>
<evidence type="ECO:0000313" key="3">
    <source>
        <dbReference type="Proteomes" id="UP000193978"/>
    </source>
</evidence>
<dbReference type="KEGG" id="mbry:B1812_21225"/>
<evidence type="ECO:0000259" key="1">
    <source>
        <dbReference type="SMART" id="SM00986"/>
    </source>
</evidence>
<dbReference type="EMBL" id="CP019948">
    <property type="protein sequence ID" value="ARN83869.1"/>
    <property type="molecule type" value="Genomic_DNA"/>
</dbReference>
<dbReference type="InterPro" id="IPR036895">
    <property type="entry name" value="Uracil-DNA_glycosylase-like_sf"/>
</dbReference>
<gene>
    <name evidence="2" type="ORF">B1812_21225</name>
</gene>
<dbReference type="SMART" id="SM00986">
    <property type="entry name" value="UDG"/>
    <property type="match status" value="1"/>
</dbReference>
<dbReference type="NCBIfam" id="TIGR04274">
    <property type="entry name" value="hypoxanDNAglyco"/>
    <property type="match status" value="1"/>
</dbReference>
<proteinExistence type="predicted"/>
<dbReference type="Gene3D" id="3.40.470.10">
    <property type="entry name" value="Uracil-DNA glycosylase-like domain"/>
    <property type="match status" value="1"/>
</dbReference>
<dbReference type="SMART" id="SM00987">
    <property type="entry name" value="UreE_C"/>
    <property type="match status" value="1"/>
</dbReference>
<reference evidence="2 3" key="1">
    <citation type="submission" date="2017-02" db="EMBL/GenBank/DDBJ databases">
        <authorList>
            <person name="Peterson S.W."/>
        </authorList>
    </citation>
    <scope>NUCLEOTIDE SEQUENCE [LARGE SCALE GENOMIC DNA]</scope>
    <source>
        <strain evidence="2 3">S285</strain>
    </source>
</reference>
<name>A0A1W6N235_9HYPH</name>
<dbReference type="AlphaFoldDB" id="A0A1W6N235"/>
<organism evidence="2 3">
    <name type="scientific">Methylocystis bryophila</name>
    <dbReference type="NCBI Taxonomy" id="655015"/>
    <lineage>
        <taxon>Bacteria</taxon>
        <taxon>Pseudomonadati</taxon>
        <taxon>Pseudomonadota</taxon>
        <taxon>Alphaproteobacteria</taxon>
        <taxon>Hyphomicrobiales</taxon>
        <taxon>Methylocystaceae</taxon>
        <taxon>Methylocystis</taxon>
    </lineage>
</organism>
<evidence type="ECO:0000313" key="2">
    <source>
        <dbReference type="EMBL" id="ARN83869.1"/>
    </source>
</evidence>